<protein>
    <submittedName>
        <fullName evidence="2">Uncharacterized protein</fullName>
    </submittedName>
</protein>
<comment type="caution">
    <text evidence="2">The sequence shown here is derived from an EMBL/GenBank/DDBJ whole genome shotgun (WGS) entry which is preliminary data.</text>
</comment>
<sequence length="168" mass="19879">MDLRSNVSSGSARGPHQRVLHQLMVHAVVVEHVYRHIRPVYLHILSVLGRQRRLHRPTQVQYDGVHLQTEKHCQRPRLGHTQPRVQCHLQPNERHFLEQQDHLVNQLKLDLLQPLVQLDSRGLHVPHDVEHHPELHLLLVNLSSRYQHPQRTLLRINISLWFNLSCSW</sequence>
<accession>A0A8S9UGF2</accession>
<evidence type="ECO:0000313" key="1">
    <source>
        <dbReference type="EMBL" id="KAF4136706.1"/>
    </source>
</evidence>
<dbReference type="EMBL" id="JAACNO010001439">
    <property type="protein sequence ID" value="KAF4140604.1"/>
    <property type="molecule type" value="Genomic_DNA"/>
</dbReference>
<evidence type="ECO:0000313" key="3">
    <source>
        <dbReference type="EMBL" id="KAF4140604.1"/>
    </source>
</evidence>
<dbReference type="Proteomes" id="UP000704712">
    <property type="component" value="Unassembled WGS sequence"/>
</dbReference>
<gene>
    <name evidence="3" type="ORF">GN958_ATG10204</name>
    <name evidence="2" type="ORF">GN958_ATG10679</name>
    <name evidence="1" type="ORF">GN958_ATG14107</name>
</gene>
<evidence type="ECO:0000313" key="2">
    <source>
        <dbReference type="EMBL" id="KAF4140125.1"/>
    </source>
</evidence>
<dbReference type="EMBL" id="JAACNO010001502">
    <property type="protein sequence ID" value="KAF4140125.1"/>
    <property type="molecule type" value="Genomic_DNA"/>
</dbReference>
<organism evidence="2 4">
    <name type="scientific">Phytophthora infestans</name>
    <name type="common">Potato late blight agent</name>
    <name type="synonym">Botrytis infestans</name>
    <dbReference type="NCBI Taxonomy" id="4787"/>
    <lineage>
        <taxon>Eukaryota</taxon>
        <taxon>Sar</taxon>
        <taxon>Stramenopiles</taxon>
        <taxon>Oomycota</taxon>
        <taxon>Peronosporomycetes</taxon>
        <taxon>Peronosporales</taxon>
        <taxon>Peronosporaceae</taxon>
        <taxon>Phytophthora</taxon>
    </lineage>
</organism>
<evidence type="ECO:0000313" key="4">
    <source>
        <dbReference type="Proteomes" id="UP000704712"/>
    </source>
</evidence>
<proteinExistence type="predicted"/>
<reference evidence="2" key="1">
    <citation type="submission" date="2020-03" db="EMBL/GenBank/DDBJ databases">
        <title>Hybrid Assembly of Korean Phytophthora infestans isolates.</title>
        <authorList>
            <person name="Prokchorchik M."/>
            <person name="Lee Y."/>
            <person name="Seo J."/>
            <person name="Cho J.-H."/>
            <person name="Park Y.-E."/>
            <person name="Jang D.-C."/>
            <person name="Im J.-S."/>
            <person name="Choi J.-G."/>
            <person name="Park H.-J."/>
            <person name="Lee G.-B."/>
            <person name="Lee Y.-G."/>
            <person name="Hong S.-Y."/>
            <person name="Cho K."/>
            <person name="Sohn K.H."/>
        </authorList>
    </citation>
    <scope>NUCLEOTIDE SEQUENCE</scope>
    <source>
        <strain evidence="2">KR_2_A2</strain>
    </source>
</reference>
<dbReference type="AlphaFoldDB" id="A0A8S9UGF2"/>
<name>A0A8S9UGF2_PHYIN</name>
<dbReference type="EMBL" id="JAACNO010001910">
    <property type="protein sequence ID" value="KAF4136706.1"/>
    <property type="molecule type" value="Genomic_DNA"/>
</dbReference>